<dbReference type="EMBL" id="PGTB01000088">
    <property type="protein sequence ID" value="PJE35495.1"/>
    <property type="molecule type" value="Genomic_DNA"/>
</dbReference>
<feature type="domain" description="Histidine kinase" evidence="6">
    <location>
        <begin position="31"/>
        <end position="245"/>
    </location>
</feature>
<evidence type="ECO:0000256" key="3">
    <source>
        <dbReference type="ARBA" id="ARBA00022553"/>
    </source>
</evidence>
<dbReference type="Gene3D" id="3.30.565.10">
    <property type="entry name" value="Histidine kinase-like ATPase, C-terminal domain"/>
    <property type="match status" value="1"/>
</dbReference>
<dbReference type="AlphaFoldDB" id="A0A2M8IY79"/>
<sequence length="249" mass="28019">MDPQKSEAAAAGGGLFPAETASREFEDFIYLVSHDVRNSVRALLELPQWIEEDLLTGGNPVSGSLAENIALMNTHTRRLDRMLIDLLIYSRIGRLQQDKTVEWQMVIDAILGQLRIPPGFRILRDIRAPSIRMGETDVITLLSSLVSNSVKHHDRDRGTIRIATRNEGPWQVLSVADDGPGIPREYRDRVFGVMTTLRPRDEIEGSGMGLANVRKITSLYGGRIEWPDQPDQRGCHLVLRFPLNRPPLH</sequence>
<gene>
    <name evidence="7" type="ORF">CVM52_16905</name>
</gene>
<evidence type="ECO:0000256" key="4">
    <source>
        <dbReference type="ARBA" id="ARBA00022679"/>
    </source>
</evidence>
<comment type="catalytic activity">
    <reaction evidence="1">
        <text>ATP + protein L-histidine = ADP + protein N-phospho-L-histidine.</text>
        <dbReference type="EC" id="2.7.13.3"/>
    </reaction>
</comment>
<evidence type="ECO:0000259" key="6">
    <source>
        <dbReference type="PROSITE" id="PS50109"/>
    </source>
</evidence>
<evidence type="ECO:0000256" key="1">
    <source>
        <dbReference type="ARBA" id="ARBA00000085"/>
    </source>
</evidence>
<reference evidence="7 8" key="1">
    <citation type="journal article" date="2018" name="Int. J. Syst. Evol. Microbiol.">
        <title>Pseudooceanicola lipolyticus sp. nov., a marine alphaproteobacterium, reclassification of Oceanicola flagellatus as Pseudooceanicola flagellatus comb. nov. and emended description of the genus Pseudooceanicola.</title>
        <authorList>
            <person name="Huang M.-M."/>
            <person name="Guo L.-L."/>
            <person name="Wu Y.-H."/>
            <person name="Lai Q.-L."/>
            <person name="Shao Z.-Z."/>
            <person name="Wang C.-S."/>
            <person name="Wu M."/>
            <person name="Xu X.-W."/>
        </authorList>
    </citation>
    <scope>NUCLEOTIDE SEQUENCE [LARGE SCALE GENOMIC DNA]</scope>
    <source>
        <strain evidence="7 8">157</strain>
    </source>
</reference>
<keyword evidence="5" id="KW-0418">Kinase</keyword>
<proteinExistence type="predicted"/>
<dbReference type="GO" id="GO:0000156">
    <property type="term" value="F:phosphorelay response regulator activity"/>
    <property type="evidence" value="ECO:0007669"/>
    <property type="project" value="TreeGrafter"/>
</dbReference>
<dbReference type="OrthoDB" id="9795133at2"/>
<evidence type="ECO:0000256" key="5">
    <source>
        <dbReference type="ARBA" id="ARBA00022777"/>
    </source>
</evidence>
<dbReference type="InterPro" id="IPR050351">
    <property type="entry name" value="BphY/WalK/GraS-like"/>
</dbReference>
<dbReference type="RefSeq" id="WP_100163642.1">
    <property type="nucleotide sequence ID" value="NZ_PGTB01000088.1"/>
</dbReference>
<dbReference type="GO" id="GO:0007234">
    <property type="term" value="P:osmosensory signaling via phosphorelay pathway"/>
    <property type="evidence" value="ECO:0007669"/>
    <property type="project" value="TreeGrafter"/>
</dbReference>
<dbReference type="EC" id="2.7.13.3" evidence="2"/>
<keyword evidence="8" id="KW-1185">Reference proteome</keyword>
<dbReference type="CDD" id="cd00082">
    <property type="entry name" value="HisKA"/>
    <property type="match status" value="1"/>
</dbReference>
<dbReference type="PRINTS" id="PR00344">
    <property type="entry name" value="BCTRLSENSOR"/>
</dbReference>
<dbReference type="SMART" id="SM00387">
    <property type="entry name" value="HATPase_c"/>
    <property type="match status" value="1"/>
</dbReference>
<dbReference type="PANTHER" id="PTHR42878">
    <property type="entry name" value="TWO-COMPONENT HISTIDINE KINASE"/>
    <property type="match status" value="1"/>
</dbReference>
<dbReference type="InterPro" id="IPR036097">
    <property type="entry name" value="HisK_dim/P_sf"/>
</dbReference>
<dbReference type="InterPro" id="IPR003661">
    <property type="entry name" value="HisK_dim/P_dom"/>
</dbReference>
<dbReference type="InterPro" id="IPR036890">
    <property type="entry name" value="HATPase_C_sf"/>
</dbReference>
<keyword evidence="3" id="KW-0597">Phosphoprotein</keyword>
<dbReference type="Gene3D" id="1.10.287.130">
    <property type="match status" value="1"/>
</dbReference>
<dbReference type="SUPFAM" id="SSF47384">
    <property type="entry name" value="Homodimeric domain of signal transducing histidine kinase"/>
    <property type="match status" value="1"/>
</dbReference>
<organism evidence="7 8">
    <name type="scientific">Pseudooceanicola lipolyticus</name>
    <dbReference type="NCBI Taxonomy" id="2029104"/>
    <lineage>
        <taxon>Bacteria</taxon>
        <taxon>Pseudomonadati</taxon>
        <taxon>Pseudomonadota</taxon>
        <taxon>Alphaproteobacteria</taxon>
        <taxon>Rhodobacterales</taxon>
        <taxon>Paracoccaceae</taxon>
        <taxon>Pseudooceanicola</taxon>
    </lineage>
</organism>
<dbReference type="InterPro" id="IPR005467">
    <property type="entry name" value="His_kinase_dom"/>
</dbReference>
<dbReference type="Proteomes" id="UP000231553">
    <property type="component" value="Unassembled WGS sequence"/>
</dbReference>
<dbReference type="InterPro" id="IPR003594">
    <property type="entry name" value="HATPase_dom"/>
</dbReference>
<name>A0A2M8IY79_9RHOB</name>
<evidence type="ECO:0000313" key="8">
    <source>
        <dbReference type="Proteomes" id="UP000231553"/>
    </source>
</evidence>
<dbReference type="GO" id="GO:0030295">
    <property type="term" value="F:protein kinase activator activity"/>
    <property type="evidence" value="ECO:0007669"/>
    <property type="project" value="TreeGrafter"/>
</dbReference>
<dbReference type="PROSITE" id="PS50109">
    <property type="entry name" value="HIS_KIN"/>
    <property type="match status" value="1"/>
</dbReference>
<dbReference type="PANTHER" id="PTHR42878:SF15">
    <property type="entry name" value="BACTERIOPHYTOCHROME"/>
    <property type="match status" value="1"/>
</dbReference>
<dbReference type="InterPro" id="IPR004358">
    <property type="entry name" value="Sig_transdc_His_kin-like_C"/>
</dbReference>
<dbReference type="Pfam" id="PF02518">
    <property type="entry name" value="HATPase_c"/>
    <property type="match status" value="1"/>
</dbReference>
<evidence type="ECO:0000313" key="7">
    <source>
        <dbReference type="EMBL" id="PJE35495.1"/>
    </source>
</evidence>
<dbReference type="CDD" id="cd00075">
    <property type="entry name" value="HATPase"/>
    <property type="match status" value="1"/>
</dbReference>
<keyword evidence="4" id="KW-0808">Transferase</keyword>
<dbReference type="GO" id="GO:0000155">
    <property type="term" value="F:phosphorelay sensor kinase activity"/>
    <property type="evidence" value="ECO:0007669"/>
    <property type="project" value="InterPro"/>
</dbReference>
<dbReference type="SUPFAM" id="SSF55874">
    <property type="entry name" value="ATPase domain of HSP90 chaperone/DNA topoisomerase II/histidine kinase"/>
    <property type="match status" value="1"/>
</dbReference>
<evidence type="ECO:0000256" key="2">
    <source>
        <dbReference type="ARBA" id="ARBA00012438"/>
    </source>
</evidence>
<protein>
    <recommendedName>
        <fullName evidence="2">histidine kinase</fullName>
        <ecNumber evidence="2">2.7.13.3</ecNumber>
    </recommendedName>
</protein>
<comment type="caution">
    <text evidence="7">The sequence shown here is derived from an EMBL/GenBank/DDBJ whole genome shotgun (WGS) entry which is preliminary data.</text>
</comment>
<accession>A0A2M8IY79</accession>